<dbReference type="PANTHER" id="PTHR48100:SF44">
    <property type="entry name" value="PHOSPHATASE C1620.13-RELATED"/>
    <property type="match status" value="1"/>
</dbReference>
<dbReference type="SUPFAM" id="SSF53254">
    <property type="entry name" value="Phosphoglycerate mutase-like"/>
    <property type="match status" value="1"/>
</dbReference>
<dbReference type="GO" id="GO:0016791">
    <property type="term" value="F:phosphatase activity"/>
    <property type="evidence" value="ECO:0007669"/>
    <property type="project" value="TreeGrafter"/>
</dbReference>
<evidence type="ECO:0000313" key="1">
    <source>
        <dbReference type="EMBL" id="MST72780.1"/>
    </source>
</evidence>
<dbReference type="Proteomes" id="UP000469325">
    <property type="component" value="Unassembled WGS sequence"/>
</dbReference>
<dbReference type="Pfam" id="PF00300">
    <property type="entry name" value="His_Phos_1"/>
    <property type="match status" value="1"/>
</dbReference>
<accession>A0A6N7XB37</accession>
<organism evidence="1 2">
    <name type="scientific">Olsenella porci</name>
    <dbReference type="NCBI Taxonomy" id="2652279"/>
    <lineage>
        <taxon>Bacteria</taxon>
        <taxon>Bacillati</taxon>
        <taxon>Actinomycetota</taxon>
        <taxon>Coriobacteriia</taxon>
        <taxon>Coriobacteriales</taxon>
        <taxon>Atopobiaceae</taxon>
        <taxon>Olsenella</taxon>
    </lineage>
</organism>
<dbReference type="InterPro" id="IPR029033">
    <property type="entry name" value="His_PPase_superfam"/>
</dbReference>
<dbReference type="Gene3D" id="3.40.50.1240">
    <property type="entry name" value="Phosphoglycerate mutase-like"/>
    <property type="match status" value="1"/>
</dbReference>
<reference evidence="1 2" key="1">
    <citation type="submission" date="2019-08" db="EMBL/GenBank/DDBJ databases">
        <title>In-depth cultivation of the pig gut microbiome towards novel bacterial diversity and tailored functional studies.</title>
        <authorList>
            <person name="Wylensek D."/>
            <person name="Hitch T.C.A."/>
            <person name="Clavel T."/>
        </authorList>
    </citation>
    <scope>NUCLEOTIDE SEQUENCE [LARGE SCALE GENOMIC DNA]</scope>
    <source>
        <strain evidence="1 2">CA-Schmier-601-WT-1</strain>
    </source>
</reference>
<keyword evidence="2" id="KW-1185">Reference proteome</keyword>
<proteinExistence type="predicted"/>
<dbReference type="InterPro" id="IPR050275">
    <property type="entry name" value="PGM_Phosphatase"/>
</dbReference>
<comment type="caution">
    <text evidence="1">The sequence shown here is derived from an EMBL/GenBank/DDBJ whole genome shotgun (WGS) entry which is preliminary data.</text>
</comment>
<protein>
    <submittedName>
        <fullName evidence="1">Histidine phosphatase family protein</fullName>
    </submittedName>
</protein>
<dbReference type="PANTHER" id="PTHR48100">
    <property type="entry name" value="BROAD-SPECIFICITY PHOSPHATASE YOR283W-RELATED"/>
    <property type="match status" value="1"/>
</dbReference>
<sequence length="211" mass="23568">MKRVTFYYVRHGRTEYNRDGIIQGGRVDAPLVHESIPAIEATARALAPIPLSRCYSSPLGRAMETARIVTAGRGMEAEPLDDLREFDFGDLDGKPYAGNRLKFARCFVRQDFSPYGGETGEQVRGRVRSAFGQMFDQAADGDNVLVVCHGAFFRYVLLEYYPASRLCRKLMSETIKTPNAGIAVIVGESGRFTLAELPVTAERFVERYPSR</sequence>
<dbReference type="SMART" id="SM00855">
    <property type="entry name" value="PGAM"/>
    <property type="match status" value="1"/>
</dbReference>
<dbReference type="EMBL" id="VUNC01000004">
    <property type="protein sequence ID" value="MST72780.1"/>
    <property type="molecule type" value="Genomic_DNA"/>
</dbReference>
<dbReference type="InterPro" id="IPR013078">
    <property type="entry name" value="His_Pase_superF_clade-1"/>
</dbReference>
<dbReference type="CDD" id="cd07067">
    <property type="entry name" value="HP_PGM_like"/>
    <property type="match status" value="1"/>
</dbReference>
<dbReference type="RefSeq" id="WP_154435254.1">
    <property type="nucleotide sequence ID" value="NZ_VUNC01000004.1"/>
</dbReference>
<gene>
    <name evidence="1" type="ORF">FYJ68_06635</name>
</gene>
<dbReference type="GO" id="GO:0005829">
    <property type="term" value="C:cytosol"/>
    <property type="evidence" value="ECO:0007669"/>
    <property type="project" value="TreeGrafter"/>
</dbReference>
<dbReference type="AlphaFoldDB" id="A0A6N7XB37"/>
<name>A0A6N7XB37_9ACTN</name>
<evidence type="ECO:0000313" key="2">
    <source>
        <dbReference type="Proteomes" id="UP000469325"/>
    </source>
</evidence>